<evidence type="ECO:0000313" key="2">
    <source>
        <dbReference type="Proteomes" id="UP000324222"/>
    </source>
</evidence>
<accession>A0A5B7EDB8</accession>
<sequence>MIPEVYQALTCPVMPEPLESHTTLPHTQFLRLDAKPHYPNVPATVHPNNTRHIKAVRGPYVDSSCIACLCDRSLTTTPLPAVGIYCVYMIEMTAGEQYTHPGVNQSCTGITMSRKFVMSHQTSLISKLHSSAYTGKNHL</sequence>
<protein>
    <submittedName>
        <fullName evidence="1">Uncharacterized protein</fullName>
    </submittedName>
</protein>
<comment type="caution">
    <text evidence="1">The sequence shown here is derived from an EMBL/GenBank/DDBJ whole genome shotgun (WGS) entry which is preliminary data.</text>
</comment>
<dbReference type="EMBL" id="VSRR010002568">
    <property type="protein sequence ID" value="MPC32122.1"/>
    <property type="molecule type" value="Genomic_DNA"/>
</dbReference>
<gene>
    <name evidence="1" type="ORF">E2C01_025426</name>
</gene>
<reference evidence="1 2" key="1">
    <citation type="submission" date="2019-05" db="EMBL/GenBank/DDBJ databases">
        <title>Another draft genome of Portunus trituberculatus and its Hox gene families provides insights of decapod evolution.</title>
        <authorList>
            <person name="Jeong J.-H."/>
            <person name="Song I."/>
            <person name="Kim S."/>
            <person name="Choi T."/>
            <person name="Kim D."/>
            <person name="Ryu S."/>
            <person name="Kim W."/>
        </authorList>
    </citation>
    <scope>NUCLEOTIDE SEQUENCE [LARGE SCALE GENOMIC DNA]</scope>
    <source>
        <tissue evidence="1">Muscle</tissue>
    </source>
</reference>
<dbReference type="Proteomes" id="UP000324222">
    <property type="component" value="Unassembled WGS sequence"/>
</dbReference>
<dbReference type="AlphaFoldDB" id="A0A5B7EDB8"/>
<keyword evidence="2" id="KW-1185">Reference proteome</keyword>
<proteinExistence type="predicted"/>
<evidence type="ECO:0000313" key="1">
    <source>
        <dbReference type="EMBL" id="MPC32122.1"/>
    </source>
</evidence>
<name>A0A5B7EDB8_PORTR</name>
<organism evidence="1 2">
    <name type="scientific">Portunus trituberculatus</name>
    <name type="common">Swimming crab</name>
    <name type="synonym">Neptunus trituberculatus</name>
    <dbReference type="NCBI Taxonomy" id="210409"/>
    <lineage>
        <taxon>Eukaryota</taxon>
        <taxon>Metazoa</taxon>
        <taxon>Ecdysozoa</taxon>
        <taxon>Arthropoda</taxon>
        <taxon>Crustacea</taxon>
        <taxon>Multicrustacea</taxon>
        <taxon>Malacostraca</taxon>
        <taxon>Eumalacostraca</taxon>
        <taxon>Eucarida</taxon>
        <taxon>Decapoda</taxon>
        <taxon>Pleocyemata</taxon>
        <taxon>Brachyura</taxon>
        <taxon>Eubrachyura</taxon>
        <taxon>Portunoidea</taxon>
        <taxon>Portunidae</taxon>
        <taxon>Portuninae</taxon>
        <taxon>Portunus</taxon>
    </lineage>
</organism>